<keyword evidence="2" id="KW-1185">Reference proteome</keyword>
<sequence length="59" mass="6545">MKIAWKRLGVMTALFPNLIFVQSINTSKICKGSGLMITPKNSYVYPSGNFCANDGEKFI</sequence>
<dbReference type="KEGG" id="pard:DN92_03255"/>
<evidence type="ECO:0000313" key="2">
    <source>
        <dbReference type="Proteomes" id="UP000501090"/>
    </source>
</evidence>
<accession>A0A6M9PLE4</accession>
<dbReference type="AlphaFoldDB" id="A0A6M9PLE4"/>
<protein>
    <submittedName>
        <fullName evidence="1">Uncharacterized protein</fullName>
    </submittedName>
</protein>
<name>A0A6M9PLE4_9BURK</name>
<organism evidence="1 2">
    <name type="scientific">Polynucleobacter arcticus</name>
    <dbReference type="NCBI Taxonomy" id="1743165"/>
    <lineage>
        <taxon>Bacteria</taxon>
        <taxon>Pseudomonadati</taxon>
        <taxon>Pseudomonadota</taxon>
        <taxon>Betaproteobacteria</taxon>
        <taxon>Burkholderiales</taxon>
        <taxon>Burkholderiaceae</taxon>
        <taxon>Polynucleobacter</taxon>
    </lineage>
</organism>
<reference evidence="1 2" key="1">
    <citation type="submission" date="2018-04" db="EMBL/GenBank/DDBJ databases">
        <title>Polynucleobacter sp. UK-Long2-W17 genome.</title>
        <authorList>
            <person name="Hahn M.W."/>
        </authorList>
    </citation>
    <scope>NUCLEOTIDE SEQUENCE [LARGE SCALE GENOMIC DNA]</scope>
    <source>
        <strain evidence="1 2">UK-Long2-W17</strain>
    </source>
</reference>
<dbReference type="Proteomes" id="UP000501090">
    <property type="component" value="Chromosome"/>
</dbReference>
<dbReference type="EMBL" id="CP028940">
    <property type="protein sequence ID" value="QKM60138.1"/>
    <property type="molecule type" value="Genomic_DNA"/>
</dbReference>
<proteinExistence type="predicted"/>
<gene>
    <name evidence="1" type="ORF">DN92_03255</name>
</gene>
<evidence type="ECO:0000313" key="1">
    <source>
        <dbReference type="EMBL" id="QKM60138.1"/>
    </source>
</evidence>